<evidence type="ECO:0000313" key="3">
    <source>
        <dbReference type="Proteomes" id="UP000553632"/>
    </source>
</evidence>
<gene>
    <name evidence="2" type="ORF">FOZ63_019073</name>
</gene>
<dbReference type="EMBL" id="JABANO010002772">
    <property type="protein sequence ID" value="KAF4757341.1"/>
    <property type="molecule type" value="Genomic_DNA"/>
</dbReference>
<sequence length="196" mass="20013">AAVWREVGLVTVRLPEEASEVALSSNALVAESCFPAGPTTTATPFDMWAILTTTARPDTPERARVTAELTIYGRLEAVGSQNILAAVKDVVVEGLEISDQATVSVEERQARRLQGATTTALPPPSTTSAVVITSSTAQTAVSPSSTSFTSSSPSTAAVVVTTTPSPTPVTSTPLGPVFTTAASISTTTASTTTTTT</sequence>
<proteinExistence type="predicted"/>
<name>A0A7J6UJV5_PEROL</name>
<organism evidence="2 3">
    <name type="scientific">Perkinsus olseni</name>
    <name type="common">Perkinsus atlanticus</name>
    <dbReference type="NCBI Taxonomy" id="32597"/>
    <lineage>
        <taxon>Eukaryota</taxon>
        <taxon>Sar</taxon>
        <taxon>Alveolata</taxon>
        <taxon>Perkinsozoa</taxon>
        <taxon>Perkinsea</taxon>
        <taxon>Perkinsida</taxon>
        <taxon>Perkinsidae</taxon>
        <taxon>Perkinsus</taxon>
    </lineage>
</organism>
<protein>
    <submittedName>
        <fullName evidence="2">Uncharacterized protein</fullName>
    </submittedName>
</protein>
<evidence type="ECO:0000313" key="2">
    <source>
        <dbReference type="EMBL" id="KAF4757341.1"/>
    </source>
</evidence>
<accession>A0A7J6UJV5</accession>
<feature type="non-terminal residue" evidence="2">
    <location>
        <position position="1"/>
    </location>
</feature>
<dbReference type="AlphaFoldDB" id="A0A7J6UJV5"/>
<reference evidence="2 3" key="1">
    <citation type="submission" date="2020-04" db="EMBL/GenBank/DDBJ databases">
        <title>Perkinsus olseni comparative genomics.</title>
        <authorList>
            <person name="Bogema D.R."/>
        </authorList>
    </citation>
    <scope>NUCLEOTIDE SEQUENCE [LARGE SCALE GENOMIC DNA]</scope>
    <source>
        <strain evidence="2 3">ATCC PRA-207</strain>
    </source>
</reference>
<keyword evidence="3" id="KW-1185">Reference proteome</keyword>
<feature type="non-terminal residue" evidence="2">
    <location>
        <position position="196"/>
    </location>
</feature>
<comment type="caution">
    <text evidence="2">The sequence shown here is derived from an EMBL/GenBank/DDBJ whole genome shotgun (WGS) entry which is preliminary data.</text>
</comment>
<dbReference type="Proteomes" id="UP000553632">
    <property type="component" value="Unassembled WGS sequence"/>
</dbReference>
<feature type="region of interest" description="Disordered" evidence="1">
    <location>
        <begin position="141"/>
        <end position="174"/>
    </location>
</feature>
<evidence type="ECO:0000256" key="1">
    <source>
        <dbReference type="SAM" id="MobiDB-lite"/>
    </source>
</evidence>